<dbReference type="InterPro" id="IPR006202">
    <property type="entry name" value="Neur_chan_lig-bd"/>
</dbReference>
<dbReference type="InterPro" id="IPR036734">
    <property type="entry name" value="Neur_chan_lig-bd_sf"/>
</dbReference>
<keyword evidence="1" id="KW-0732">Signal</keyword>
<feature type="domain" description="Neurotransmitter-gated ion-channel ligand-binding" evidence="2">
    <location>
        <begin position="38"/>
        <end position="89"/>
    </location>
</feature>
<keyword evidence="3" id="KW-1185">Reference proteome</keyword>
<feature type="non-terminal residue" evidence="4">
    <location>
        <position position="110"/>
    </location>
</feature>
<feature type="chain" id="PRO_5046338311" evidence="1">
    <location>
        <begin position="21"/>
        <end position="110"/>
    </location>
</feature>
<reference evidence="4" key="1">
    <citation type="submission" date="2025-08" db="UniProtKB">
        <authorList>
            <consortium name="RefSeq"/>
        </authorList>
    </citation>
    <scope>IDENTIFICATION</scope>
    <source>
        <tissue evidence="4">Muscle</tissue>
    </source>
</reference>
<dbReference type="Pfam" id="PF02931">
    <property type="entry name" value="Neur_chan_LBD"/>
    <property type="match status" value="1"/>
</dbReference>
<evidence type="ECO:0000256" key="1">
    <source>
        <dbReference type="SAM" id="SignalP"/>
    </source>
</evidence>
<dbReference type="GeneID" id="111087565"/>
<gene>
    <name evidence="4" type="primary">LOC111087565</name>
</gene>
<evidence type="ECO:0000259" key="2">
    <source>
        <dbReference type="Pfam" id="PF02931"/>
    </source>
</evidence>
<dbReference type="SUPFAM" id="SSF63712">
    <property type="entry name" value="Nicotinic receptor ligand binding domain-like"/>
    <property type="match status" value="1"/>
</dbReference>
<organism evidence="3 4">
    <name type="scientific">Limulus polyphemus</name>
    <name type="common">Atlantic horseshoe crab</name>
    <dbReference type="NCBI Taxonomy" id="6850"/>
    <lineage>
        <taxon>Eukaryota</taxon>
        <taxon>Metazoa</taxon>
        <taxon>Ecdysozoa</taxon>
        <taxon>Arthropoda</taxon>
        <taxon>Chelicerata</taxon>
        <taxon>Merostomata</taxon>
        <taxon>Xiphosura</taxon>
        <taxon>Limulidae</taxon>
        <taxon>Limulus</taxon>
    </lineage>
</organism>
<dbReference type="Proteomes" id="UP000694941">
    <property type="component" value="Unplaced"/>
</dbReference>
<dbReference type="Gene3D" id="2.70.170.10">
    <property type="entry name" value="Neurotransmitter-gated ion-channel ligand-binding domain"/>
    <property type="match status" value="1"/>
</dbReference>
<evidence type="ECO:0000313" key="4">
    <source>
        <dbReference type="RefSeq" id="XP_022250307.1"/>
    </source>
</evidence>
<name>A0ABM1T351_LIMPO</name>
<feature type="signal peptide" evidence="1">
    <location>
        <begin position="1"/>
        <end position="20"/>
    </location>
</feature>
<sequence>MEMLINLLFFPLLLCGGATGDEYIVPSPKPGDSTINITKILNEFFQQGYDKRVRPNYGRDPVVVDVSMFIIGISSVSEVQMFFRKQICVRGPDAEFTLTDNYQLNIKSPY</sequence>
<accession>A0ABM1T351</accession>
<evidence type="ECO:0000313" key="3">
    <source>
        <dbReference type="Proteomes" id="UP000694941"/>
    </source>
</evidence>
<dbReference type="RefSeq" id="XP_022250307.1">
    <property type="nucleotide sequence ID" value="XM_022394599.1"/>
</dbReference>
<protein>
    <submittedName>
        <fullName evidence="4">Gamma-aminobutyric acid receptor subunit gamma-3-like</fullName>
    </submittedName>
</protein>
<proteinExistence type="predicted"/>